<dbReference type="EMBL" id="QAIC01000024">
    <property type="protein sequence ID" value="MDN4572022.1"/>
    <property type="molecule type" value="Genomic_DNA"/>
</dbReference>
<dbReference type="Proteomes" id="UP001172791">
    <property type="component" value="Unassembled WGS sequence"/>
</dbReference>
<dbReference type="AlphaFoldDB" id="A0AAW7MH15"/>
<evidence type="ECO:0000313" key="2">
    <source>
        <dbReference type="EMBL" id="MDN4576673.1"/>
    </source>
</evidence>
<keyword evidence="3" id="KW-1185">Reference proteome</keyword>
<organism evidence="1 4">
    <name type="scientific">Pandoraea cepalis</name>
    <dbReference type="NCBI Taxonomy" id="2508294"/>
    <lineage>
        <taxon>Bacteria</taxon>
        <taxon>Pseudomonadati</taxon>
        <taxon>Pseudomonadota</taxon>
        <taxon>Betaproteobacteria</taxon>
        <taxon>Burkholderiales</taxon>
        <taxon>Burkholderiaceae</taxon>
        <taxon>Pandoraea</taxon>
    </lineage>
</organism>
<gene>
    <name evidence="1" type="ORF">DBA34_01890</name>
    <name evidence="2" type="ORF">DBB29_00805</name>
</gene>
<sequence>MSEVQERHFITVFESMLARPDDSAVVDNLRAGRAVTYDDPDYPGELVREYPDGRREIVDVDGAGKVFVVRSL</sequence>
<protein>
    <submittedName>
        <fullName evidence="1">Uncharacterized protein</fullName>
    </submittedName>
</protein>
<evidence type="ECO:0000313" key="3">
    <source>
        <dbReference type="Proteomes" id="UP001172788"/>
    </source>
</evidence>
<dbReference type="EMBL" id="QAID01000021">
    <property type="protein sequence ID" value="MDN4576673.1"/>
    <property type="molecule type" value="Genomic_DNA"/>
</dbReference>
<name>A0AAW7MH15_9BURK</name>
<dbReference type="Proteomes" id="UP001172788">
    <property type="component" value="Unassembled WGS sequence"/>
</dbReference>
<comment type="caution">
    <text evidence="1">The sequence shown here is derived from an EMBL/GenBank/DDBJ whole genome shotgun (WGS) entry which is preliminary data.</text>
</comment>
<reference evidence="1" key="1">
    <citation type="submission" date="2018-04" db="EMBL/GenBank/DDBJ databases">
        <authorList>
            <person name="Jy Z."/>
        </authorList>
    </citation>
    <scope>NUCLEOTIDE SEQUENCE</scope>
    <source>
        <strain evidence="2">AS13</strain>
        <strain evidence="1">LA18</strain>
    </source>
</reference>
<evidence type="ECO:0000313" key="4">
    <source>
        <dbReference type="Proteomes" id="UP001172791"/>
    </source>
</evidence>
<evidence type="ECO:0000313" key="1">
    <source>
        <dbReference type="EMBL" id="MDN4572022.1"/>
    </source>
</evidence>
<proteinExistence type="predicted"/>
<accession>A0AAW7MH15</accession>